<evidence type="ECO:0000256" key="1">
    <source>
        <dbReference type="ARBA" id="ARBA00022679"/>
    </source>
</evidence>
<evidence type="ECO:0000256" key="3">
    <source>
        <dbReference type="RuleBase" id="RU003733"/>
    </source>
</evidence>
<organism evidence="6 7">
    <name type="scientific">Haloferax denitrificans ATCC 35960</name>
    <dbReference type="NCBI Taxonomy" id="662478"/>
    <lineage>
        <taxon>Archaea</taxon>
        <taxon>Methanobacteriati</taxon>
        <taxon>Methanobacteriota</taxon>
        <taxon>Stenosarchaea group</taxon>
        <taxon>Halobacteria</taxon>
        <taxon>Halobacteriales</taxon>
        <taxon>Haloferacaceae</taxon>
        <taxon>Haloferax</taxon>
    </lineage>
</organism>
<dbReference type="InterPro" id="IPR018483">
    <property type="entry name" value="Carb_kinase_FGGY_CS"/>
</dbReference>
<dbReference type="InterPro" id="IPR018484">
    <property type="entry name" value="FGGY_N"/>
</dbReference>
<dbReference type="Pfam" id="PF00370">
    <property type="entry name" value="FGGY_N"/>
    <property type="match status" value="1"/>
</dbReference>
<dbReference type="InterPro" id="IPR000577">
    <property type="entry name" value="Carb_kinase_FGGY"/>
</dbReference>
<dbReference type="Gene3D" id="3.30.420.40">
    <property type="match status" value="2"/>
</dbReference>
<dbReference type="SUPFAM" id="SSF53067">
    <property type="entry name" value="Actin-like ATPase domain"/>
    <property type="match status" value="2"/>
</dbReference>
<comment type="caution">
    <text evidence="6">The sequence shown here is derived from an EMBL/GenBank/DDBJ whole genome shotgun (WGS) entry which is preliminary data.</text>
</comment>
<keyword evidence="2 3" id="KW-0418">Kinase</keyword>
<dbReference type="PANTHER" id="PTHR43095:SF3">
    <property type="entry name" value="L-XYLULOSE_3-KETO-L-GULONATE KINASE"/>
    <property type="match status" value="1"/>
</dbReference>
<evidence type="ECO:0000259" key="4">
    <source>
        <dbReference type="Pfam" id="PF00370"/>
    </source>
</evidence>
<reference evidence="6 7" key="1">
    <citation type="journal article" date="2014" name="PLoS Genet.">
        <title>Phylogenetically driven sequencing of extremely halophilic archaea reveals strategies for static and dynamic osmo-response.</title>
        <authorList>
            <person name="Becker E.A."/>
            <person name="Seitzer P.M."/>
            <person name="Tritt A."/>
            <person name="Larsen D."/>
            <person name="Krusor M."/>
            <person name="Yao A.I."/>
            <person name="Wu D."/>
            <person name="Madern D."/>
            <person name="Eisen J.A."/>
            <person name="Darling A.E."/>
            <person name="Facciotti M.T."/>
        </authorList>
    </citation>
    <scope>NUCLEOTIDE SEQUENCE [LARGE SCALE GENOMIC DNA]</scope>
    <source>
        <strain evidence="6 7">ATCC 35960</strain>
    </source>
</reference>
<dbReference type="PROSITE" id="PS00445">
    <property type="entry name" value="FGGY_KINASES_2"/>
    <property type="match status" value="1"/>
</dbReference>
<evidence type="ECO:0000313" key="7">
    <source>
        <dbReference type="Proteomes" id="UP000011553"/>
    </source>
</evidence>
<dbReference type="PANTHER" id="PTHR43095">
    <property type="entry name" value="SUGAR KINASE"/>
    <property type="match status" value="1"/>
</dbReference>
<sequence length="516" mass="55151">METTTADEPLLLGVDAGLTNVKAAVFDTDGRERAVAVRPTPNERPRAGRVERDLSAFWDVTCETIREVLGESTVEAGAIAGVGVAGHGHGLYALDDRGQPVRDGITSLDSRASDVVKSWDESGRSEAVRAITGYEPFVADPLSILGWIRQEEPEVYDAIDRLLFCKDYLKYRLTDVVCTDEMEASVFYDIEDEAYSSELFDTLGLGDCADALPPVVRSTAVCGEVTAAAADETGLEAGTPVASGLHDVGAVALGSGAFRPGQGSLIVGTWGQSIYVSAEPNSAGGGGLSRRYLGDAWLRYRGSRSAAAAVDWFTRECCRDWHDEAASDDAFYARLNETVAEVPIGSNGVVFLPNLQGSTDDPNERGAFVGLTIEHDRGEMLRSIYEGVALSLSDRLLELASEDGLTDVRLGGGGAKSAVWSQMFADVLDERVVVPTGEEAGARGVAICAGLAVGLYDDVESAVEHVVGVERRHDPTPAHTDAYREVHEAYRLAAEGVAPAWEKLTSIERETQTNDD</sequence>
<comment type="similarity">
    <text evidence="3">Belongs to the FGGY kinase family.</text>
</comment>
<keyword evidence="7" id="KW-1185">Reference proteome</keyword>
<feature type="domain" description="Carbohydrate kinase FGGY N-terminal" evidence="4">
    <location>
        <begin position="11"/>
        <end position="254"/>
    </location>
</feature>
<gene>
    <name evidence="6" type="ORF">C438_07107</name>
</gene>
<dbReference type="InterPro" id="IPR018485">
    <property type="entry name" value="FGGY_C"/>
</dbReference>
<dbReference type="Proteomes" id="UP000011553">
    <property type="component" value="Unassembled WGS sequence"/>
</dbReference>
<dbReference type="PATRIC" id="fig|662478.6.peg.1340"/>
<protein>
    <submittedName>
        <fullName evidence="6">L-xylulose kinase protein</fullName>
    </submittedName>
</protein>
<keyword evidence="1 3" id="KW-0808">Transferase</keyword>
<evidence type="ECO:0000313" key="6">
    <source>
        <dbReference type="EMBL" id="EMA06461.1"/>
    </source>
</evidence>
<dbReference type="GO" id="GO:0016773">
    <property type="term" value="F:phosphotransferase activity, alcohol group as acceptor"/>
    <property type="evidence" value="ECO:0007669"/>
    <property type="project" value="InterPro"/>
</dbReference>
<dbReference type="Pfam" id="PF02782">
    <property type="entry name" value="FGGY_C"/>
    <property type="match status" value="1"/>
</dbReference>
<dbReference type="PIRSF" id="PIRSF000538">
    <property type="entry name" value="GlpK"/>
    <property type="match status" value="1"/>
</dbReference>
<evidence type="ECO:0000256" key="2">
    <source>
        <dbReference type="ARBA" id="ARBA00022777"/>
    </source>
</evidence>
<evidence type="ECO:0000259" key="5">
    <source>
        <dbReference type="Pfam" id="PF02782"/>
    </source>
</evidence>
<dbReference type="InterPro" id="IPR043129">
    <property type="entry name" value="ATPase_NBD"/>
</dbReference>
<dbReference type="InterPro" id="IPR050406">
    <property type="entry name" value="FGGY_Carb_Kinase"/>
</dbReference>
<dbReference type="EMBL" id="AOLP01000008">
    <property type="protein sequence ID" value="EMA06461.1"/>
    <property type="molecule type" value="Genomic_DNA"/>
</dbReference>
<dbReference type="AlphaFoldDB" id="M0JBV2"/>
<proteinExistence type="inferred from homology"/>
<dbReference type="CDD" id="cd07802">
    <property type="entry name" value="ASKHA_NBD_FGGY_EcLyxK-like"/>
    <property type="match status" value="1"/>
</dbReference>
<name>M0JBV2_9EURY</name>
<accession>M0JBV2</accession>
<dbReference type="GO" id="GO:0016301">
    <property type="term" value="F:kinase activity"/>
    <property type="evidence" value="ECO:0007669"/>
    <property type="project" value="UniProtKB-KW"/>
</dbReference>
<feature type="domain" description="Carbohydrate kinase FGGY C-terminal" evidence="5">
    <location>
        <begin position="265"/>
        <end position="452"/>
    </location>
</feature>
<dbReference type="RefSeq" id="WP_004968607.1">
    <property type="nucleotide sequence ID" value="NZ_AOLP01000008.1"/>
</dbReference>
<dbReference type="GO" id="GO:0005975">
    <property type="term" value="P:carbohydrate metabolic process"/>
    <property type="evidence" value="ECO:0007669"/>
    <property type="project" value="InterPro"/>
</dbReference>